<evidence type="ECO:0000259" key="13">
    <source>
        <dbReference type="PROSITE" id="PS50972"/>
    </source>
</evidence>
<dbReference type="PROSITE" id="PS00792">
    <property type="entry name" value="DHPS_1"/>
    <property type="match status" value="1"/>
</dbReference>
<gene>
    <name evidence="14" type="ORF">BFN67_09750</name>
</gene>
<evidence type="ECO:0000256" key="3">
    <source>
        <dbReference type="ARBA" id="ARBA00004763"/>
    </source>
</evidence>
<dbReference type="STRING" id="1873176.BFN67_09750"/>
<comment type="caution">
    <text evidence="14">The sequence shown here is derived from an EMBL/GenBank/DDBJ whole genome shotgun (WGS) entry which is preliminary data.</text>
</comment>
<dbReference type="EMBL" id="MDET01000060">
    <property type="protein sequence ID" value="OQM73261.1"/>
    <property type="molecule type" value="Genomic_DNA"/>
</dbReference>
<dbReference type="Gene3D" id="3.20.20.20">
    <property type="entry name" value="Dihydropteroate synthase-like"/>
    <property type="match status" value="1"/>
</dbReference>
<dbReference type="SUPFAM" id="SSF51717">
    <property type="entry name" value="Dihydropteroate synthetase-like"/>
    <property type="match status" value="1"/>
</dbReference>
<dbReference type="PROSITE" id="PS00793">
    <property type="entry name" value="DHPS_2"/>
    <property type="match status" value="1"/>
</dbReference>
<dbReference type="AlphaFoldDB" id="A0A1V8RJ70"/>
<organism evidence="14 15">
    <name type="scientific">Manganibacter manganicus</name>
    <dbReference type="NCBI Taxonomy" id="1873176"/>
    <lineage>
        <taxon>Bacteria</taxon>
        <taxon>Pseudomonadati</taxon>
        <taxon>Pseudomonadota</taxon>
        <taxon>Alphaproteobacteria</taxon>
        <taxon>Hyphomicrobiales</taxon>
        <taxon>Phyllobacteriaceae</taxon>
        <taxon>Manganibacter</taxon>
    </lineage>
</organism>
<dbReference type="EC" id="2.5.1.15" evidence="5 12"/>
<evidence type="ECO:0000313" key="15">
    <source>
        <dbReference type="Proteomes" id="UP000191905"/>
    </source>
</evidence>
<evidence type="ECO:0000313" key="14">
    <source>
        <dbReference type="EMBL" id="OQM73261.1"/>
    </source>
</evidence>
<dbReference type="GO" id="GO:0005829">
    <property type="term" value="C:cytosol"/>
    <property type="evidence" value="ECO:0007669"/>
    <property type="project" value="TreeGrafter"/>
</dbReference>
<name>A0A1V8RJ70_9HYPH</name>
<dbReference type="PANTHER" id="PTHR20941">
    <property type="entry name" value="FOLATE SYNTHESIS PROTEINS"/>
    <property type="match status" value="1"/>
</dbReference>
<proteinExistence type="inferred from homology"/>
<evidence type="ECO:0000256" key="7">
    <source>
        <dbReference type="ARBA" id="ARBA00022679"/>
    </source>
</evidence>
<comment type="similarity">
    <text evidence="4 12">Belongs to the DHPS family.</text>
</comment>
<evidence type="ECO:0000256" key="4">
    <source>
        <dbReference type="ARBA" id="ARBA00009503"/>
    </source>
</evidence>
<evidence type="ECO:0000256" key="6">
    <source>
        <dbReference type="ARBA" id="ARBA00016919"/>
    </source>
</evidence>
<dbReference type="FunFam" id="3.20.20.20:FF:000006">
    <property type="entry name" value="Dihydropteroate synthase"/>
    <property type="match status" value="1"/>
</dbReference>
<accession>A0A1V8RJ70</accession>
<dbReference type="GO" id="GO:0004156">
    <property type="term" value="F:dihydropteroate synthase activity"/>
    <property type="evidence" value="ECO:0007669"/>
    <property type="project" value="UniProtKB-EC"/>
</dbReference>
<feature type="domain" description="Pterin-binding" evidence="13">
    <location>
        <begin position="20"/>
        <end position="269"/>
    </location>
</feature>
<dbReference type="CDD" id="cd00739">
    <property type="entry name" value="DHPS"/>
    <property type="match status" value="1"/>
</dbReference>
<dbReference type="PANTHER" id="PTHR20941:SF1">
    <property type="entry name" value="FOLIC ACID SYNTHESIS PROTEIN FOL1"/>
    <property type="match status" value="1"/>
</dbReference>
<dbReference type="UniPathway" id="UPA00077">
    <property type="reaction ID" value="UER00156"/>
</dbReference>
<dbReference type="GO" id="GO:0046872">
    <property type="term" value="F:metal ion binding"/>
    <property type="evidence" value="ECO:0007669"/>
    <property type="project" value="UniProtKB-KW"/>
</dbReference>
<dbReference type="InterPro" id="IPR045031">
    <property type="entry name" value="DHP_synth-like"/>
</dbReference>
<dbReference type="Pfam" id="PF00809">
    <property type="entry name" value="Pterin_bind"/>
    <property type="match status" value="1"/>
</dbReference>
<dbReference type="RefSeq" id="WP_080921874.1">
    <property type="nucleotide sequence ID" value="NZ_MDET01000060.1"/>
</dbReference>
<dbReference type="Proteomes" id="UP000191905">
    <property type="component" value="Unassembled WGS sequence"/>
</dbReference>
<evidence type="ECO:0000256" key="2">
    <source>
        <dbReference type="ARBA" id="ARBA00001946"/>
    </source>
</evidence>
<evidence type="ECO:0000256" key="8">
    <source>
        <dbReference type="ARBA" id="ARBA00022723"/>
    </source>
</evidence>
<comment type="catalytic activity">
    <reaction evidence="1">
        <text>(7,8-dihydropterin-6-yl)methyl diphosphate + 4-aminobenzoate = 7,8-dihydropteroate + diphosphate</text>
        <dbReference type="Rhea" id="RHEA:19949"/>
        <dbReference type="ChEBI" id="CHEBI:17836"/>
        <dbReference type="ChEBI" id="CHEBI:17839"/>
        <dbReference type="ChEBI" id="CHEBI:33019"/>
        <dbReference type="ChEBI" id="CHEBI:72950"/>
        <dbReference type="EC" id="2.5.1.15"/>
    </reaction>
</comment>
<keyword evidence="9 12" id="KW-0460">Magnesium</keyword>
<evidence type="ECO:0000256" key="10">
    <source>
        <dbReference type="ARBA" id="ARBA00022909"/>
    </source>
</evidence>
<dbReference type="PROSITE" id="PS50972">
    <property type="entry name" value="PTERIN_BINDING"/>
    <property type="match status" value="1"/>
</dbReference>
<dbReference type="OrthoDB" id="9811744at2"/>
<evidence type="ECO:0000256" key="1">
    <source>
        <dbReference type="ARBA" id="ARBA00000012"/>
    </source>
</evidence>
<keyword evidence="7 12" id="KW-0808">Transferase</keyword>
<comment type="cofactor">
    <cofactor evidence="2 12">
        <name>Mg(2+)</name>
        <dbReference type="ChEBI" id="CHEBI:18420"/>
    </cofactor>
</comment>
<keyword evidence="15" id="KW-1185">Reference proteome</keyword>
<evidence type="ECO:0000256" key="12">
    <source>
        <dbReference type="RuleBase" id="RU361205"/>
    </source>
</evidence>
<dbReference type="InterPro" id="IPR011005">
    <property type="entry name" value="Dihydropteroate_synth-like_sf"/>
</dbReference>
<reference evidence="14 15" key="1">
    <citation type="journal article" date="2016" name="Int. J. Syst. Evol. Microbiol.">
        <title>Pseudaminobacter manganicus sp. nov., isolated from sludge of a manganese mine.</title>
        <authorList>
            <person name="Li J."/>
            <person name="Huang J."/>
            <person name="Liao S."/>
            <person name="Wang G."/>
        </authorList>
    </citation>
    <scope>NUCLEOTIDE SEQUENCE [LARGE SCALE GENOMIC DNA]</scope>
    <source>
        <strain evidence="14 15">JH-7</strain>
    </source>
</reference>
<keyword evidence="10 12" id="KW-0289">Folate biosynthesis</keyword>
<dbReference type="NCBIfam" id="TIGR01496">
    <property type="entry name" value="DHPS"/>
    <property type="match status" value="1"/>
</dbReference>
<protein>
    <recommendedName>
        <fullName evidence="6 12">Dihydropteroate synthase</fullName>
        <shortName evidence="12">DHPS</shortName>
        <ecNumber evidence="5 12">2.5.1.15</ecNumber>
    </recommendedName>
    <alternativeName>
        <fullName evidence="11 12">Dihydropteroate pyrophosphorylase</fullName>
    </alternativeName>
</protein>
<comment type="pathway">
    <text evidence="3 12">Cofactor biosynthesis; tetrahydrofolate biosynthesis; 7,8-dihydrofolate from 2-amino-4-hydroxy-6-hydroxymethyl-7,8-dihydropteridine diphosphate and 4-aminobenzoate: step 1/2.</text>
</comment>
<evidence type="ECO:0000256" key="5">
    <source>
        <dbReference type="ARBA" id="ARBA00012458"/>
    </source>
</evidence>
<dbReference type="InterPro" id="IPR006390">
    <property type="entry name" value="DHP_synth_dom"/>
</dbReference>
<comment type="function">
    <text evidence="12">Catalyzes the condensation of para-aminobenzoate (pABA) with 6-hydroxymethyl-7,8-dihydropterin diphosphate (DHPt-PP) to form 7,8-dihydropteroate (H2Pte), the immediate precursor of folate derivatives.</text>
</comment>
<dbReference type="InterPro" id="IPR000489">
    <property type="entry name" value="Pterin-binding_dom"/>
</dbReference>
<sequence length="284" mass="30534">MMMTRWQLAHGRYLDLGRKAMVMGILNVTPDSFSDGGRFDVPERALAQARRMMEEGAAIIDIGGESTRPGATAVSLAEEQARVLPIIEALAKESDVLLSIDTYRAETARLAVEAGAHIINDVWGLQREPEIAGIAMQTGAGLVLMHTGRGREKVPDIIADQLAFLGKSVEIARQAGVPDAQIVLDPGFGFSKGVPEVDLAMMRRFEELHALGFPLLVGTSRKRFVGALAGRPETADRVAATAATSVILRMKGAQLFRVHDVAINVDELAVTDAVQAHECAEDEA</sequence>
<keyword evidence="8 12" id="KW-0479">Metal-binding</keyword>
<dbReference type="GO" id="GO:0046656">
    <property type="term" value="P:folic acid biosynthetic process"/>
    <property type="evidence" value="ECO:0007669"/>
    <property type="project" value="UniProtKB-KW"/>
</dbReference>
<dbReference type="GO" id="GO:0046654">
    <property type="term" value="P:tetrahydrofolate biosynthetic process"/>
    <property type="evidence" value="ECO:0007669"/>
    <property type="project" value="UniProtKB-UniPathway"/>
</dbReference>
<evidence type="ECO:0000256" key="11">
    <source>
        <dbReference type="ARBA" id="ARBA00030193"/>
    </source>
</evidence>
<evidence type="ECO:0000256" key="9">
    <source>
        <dbReference type="ARBA" id="ARBA00022842"/>
    </source>
</evidence>